<name>D5QGW1_NOVHA</name>
<comment type="caution">
    <text evidence="4">The sequence shown here is derived from an EMBL/GenBank/DDBJ whole genome shotgun (WGS) entry which is preliminary data.</text>
</comment>
<gene>
    <name evidence="4" type="ORF">GXY_11918</name>
</gene>
<sequence length="266" mass="30679">MPRFRRTGLNIVRKKRHDGSVIEYFYDRATKKFLGHTREAALERLNFQDPLTEAGIVPGSISALIVDYLADEEAQSRLRASTRRLYRGYLDRMRDDWGDIAARAITRQEIMAIKKRMLGTPRKANQILSLLQILLARAKDQGIVSENVAERFGRLRIPSRVQIWSYEMEDAFVERARPTLQLAYMLLLYTVQRPSDVLSMDASLISERNGRLFIALRQSKTGTLLDVPIHERLASRIRERMRQIEQETAGRTGRRVTRTGSPAPRL</sequence>
<dbReference type="SUPFAM" id="SSF56349">
    <property type="entry name" value="DNA breaking-rejoining enzymes"/>
    <property type="match status" value="1"/>
</dbReference>
<dbReference type="InterPro" id="IPR010998">
    <property type="entry name" value="Integrase_recombinase_N"/>
</dbReference>
<keyword evidence="1" id="KW-0238">DNA-binding</keyword>
<evidence type="ECO:0000313" key="4">
    <source>
        <dbReference type="EMBL" id="EFG83741.1"/>
    </source>
</evidence>
<dbReference type="InterPro" id="IPR011010">
    <property type="entry name" value="DNA_brk_join_enz"/>
</dbReference>
<evidence type="ECO:0000256" key="2">
    <source>
        <dbReference type="ARBA" id="ARBA00023172"/>
    </source>
</evidence>
<evidence type="ECO:0000313" key="5">
    <source>
        <dbReference type="Proteomes" id="UP000006468"/>
    </source>
</evidence>
<dbReference type="HOGENOM" id="CLU_1047681_0_0_5"/>
<dbReference type="GO" id="GO:0003677">
    <property type="term" value="F:DNA binding"/>
    <property type="evidence" value="ECO:0007669"/>
    <property type="project" value="UniProtKB-KW"/>
</dbReference>
<proteinExistence type="predicted"/>
<organism evidence="4 5">
    <name type="scientific">Novacetimonas hansenii ATCC 23769</name>
    <dbReference type="NCBI Taxonomy" id="714995"/>
    <lineage>
        <taxon>Bacteria</taxon>
        <taxon>Pseudomonadati</taxon>
        <taxon>Pseudomonadota</taxon>
        <taxon>Alphaproteobacteria</taxon>
        <taxon>Acetobacterales</taxon>
        <taxon>Acetobacteraceae</taxon>
        <taxon>Novacetimonas</taxon>
    </lineage>
</organism>
<feature type="region of interest" description="Disordered" evidence="3">
    <location>
        <begin position="244"/>
        <end position="266"/>
    </location>
</feature>
<dbReference type="EMBL" id="ADTV01000046">
    <property type="protein sequence ID" value="EFG83741.1"/>
    <property type="molecule type" value="Genomic_DNA"/>
</dbReference>
<dbReference type="Gene3D" id="1.10.150.130">
    <property type="match status" value="1"/>
</dbReference>
<keyword evidence="2" id="KW-0233">DNA recombination</keyword>
<accession>D5QGW1</accession>
<dbReference type="Gene3D" id="1.10.443.10">
    <property type="entry name" value="Intergrase catalytic core"/>
    <property type="match status" value="1"/>
</dbReference>
<reference evidence="4 5" key="1">
    <citation type="journal article" date="2010" name="J. Bacteriol.">
        <title>Genome sequence of a cellulose-producing bacterium, Gluconacetobacter hansenii ATCC 23769.</title>
        <authorList>
            <person name="Iyer P.R."/>
            <person name="Geib S.M."/>
            <person name="Catchmark J."/>
            <person name="Kao T.H."/>
            <person name="Tien M."/>
        </authorList>
    </citation>
    <scope>NUCLEOTIDE SEQUENCE [LARGE SCALE GENOMIC DNA]</scope>
    <source>
        <strain evidence="4 5">ATCC 23769</strain>
    </source>
</reference>
<dbReference type="InterPro" id="IPR013762">
    <property type="entry name" value="Integrase-like_cat_sf"/>
</dbReference>
<evidence type="ECO:0000256" key="3">
    <source>
        <dbReference type="SAM" id="MobiDB-lite"/>
    </source>
</evidence>
<evidence type="ECO:0000256" key="1">
    <source>
        <dbReference type="ARBA" id="ARBA00023125"/>
    </source>
</evidence>
<dbReference type="AlphaFoldDB" id="D5QGW1"/>
<feature type="non-terminal residue" evidence="4">
    <location>
        <position position="266"/>
    </location>
</feature>
<dbReference type="GO" id="GO:0006310">
    <property type="term" value="P:DNA recombination"/>
    <property type="evidence" value="ECO:0007669"/>
    <property type="project" value="UniProtKB-KW"/>
</dbReference>
<dbReference type="Proteomes" id="UP000006468">
    <property type="component" value="Chromosome"/>
</dbReference>
<dbReference type="GO" id="GO:0015074">
    <property type="term" value="P:DNA integration"/>
    <property type="evidence" value="ECO:0007669"/>
    <property type="project" value="InterPro"/>
</dbReference>
<protein>
    <submittedName>
        <fullName evidence="4">Integrase</fullName>
    </submittedName>
</protein>